<dbReference type="Gene3D" id="2.30.110.10">
    <property type="entry name" value="Electron Transport, Fmn-binding Protein, Chain A"/>
    <property type="match status" value="1"/>
</dbReference>
<dbReference type="InterPro" id="IPR024747">
    <property type="entry name" value="Pyridox_Oxase-rel"/>
</dbReference>
<reference evidence="1 2" key="1">
    <citation type="submission" date="2016-10" db="EMBL/GenBank/DDBJ databases">
        <title>Complete genome of the TMA-utilizing, human hosted archaeon Methanomethylophilus alvus Gen. nov, sp. nov., strain Mx-05, derived from a pure culture.</title>
        <authorList>
            <person name="Brugere J.-F."/>
            <person name="Ben Hania W."/>
            <person name="Chaudhary P.P."/>
            <person name="Gaci N."/>
            <person name="Borrel G."/>
            <person name="Cao Van Tuat L."/>
            <person name="Fardeau M.-L."/>
            <person name="Harris H.M.B."/>
            <person name="O'Toole P.W."/>
            <person name="Ollivier B."/>
        </authorList>
    </citation>
    <scope>NUCLEOTIDE SEQUENCE [LARGE SCALE GENOMIC DNA]</scope>
    <source>
        <strain evidence="1 2">Mx-05</strain>
    </source>
</reference>
<dbReference type="Pfam" id="PF12900">
    <property type="entry name" value="Pyridox_ox_2"/>
    <property type="match status" value="1"/>
</dbReference>
<name>A0A3G3IEJ4_9ARCH</name>
<evidence type="ECO:0008006" key="3">
    <source>
        <dbReference type="Google" id="ProtNLM"/>
    </source>
</evidence>
<dbReference type="PANTHER" id="PTHR34071:SF2">
    <property type="entry name" value="FLAVIN-NUCLEOTIDE-BINDING PROTEIN"/>
    <property type="match status" value="1"/>
</dbReference>
<sequence>MRNNQLTKEEIDALLGSENEGVLSTNGEDGYPYGAPINYVYMDGRILFHGRKVGEKVGNIRRDPRACFTVVDSQGFEICGDEEITTVYRSVVIRGKCRFVEDEADKTQMLRALVKATVPEKADQLLRPEIVKAAEVYEIVPESVTGKYHRPKAGNPVVKKD</sequence>
<gene>
    <name evidence="1" type="ORF">BKD89_00105</name>
</gene>
<dbReference type="AlphaFoldDB" id="A0A3G3IEJ4"/>
<dbReference type="OMA" id="GVENPCD"/>
<dbReference type="InterPro" id="IPR012349">
    <property type="entry name" value="Split_barrel_FMN-bd"/>
</dbReference>
<protein>
    <recommendedName>
        <fullName evidence="3">Flavin-nucleotide-binding protein</fullName>
    </recommendedName>
</protein>
<evidence type="ECO:0000313" key="2">
    <source>
        <dbReference type="Proteomes" id="UP000273278"/>
    </source>
</evidence>
<accession>A0A3G3IEJ4</accession>
<dbReference type="Proteomes" id="UP000273278">
    <property type="component" value="Chromosome"/>
</dbReference>
<proteinExistence type="predicted"/>
<evidence type="ECO:0000313" key="1">
    <source>
        <dbReference type="EMBL" id="AYQ54226.1"/>
    </source>
</evidence>
<organism evidence="1 2">
    <name type="scientific">Methanomethylophilus alvi</name>
    <dbReference type="NCBI Taxonomy" id="1291540"/>
    <lineage>
        <taxon>Archaea</taxon>
        <taxon>Methanobacteriati</taxon>
        <taxon>Thermoplasmatota</taxon>
        <taxon>Thermoplasmata</taxon>
        <taxon>Methanomassiliicoccales</taxon>
        <taxon>Methanomethylophilaceae</taxon>
        <taxon>Methanomethylophilus</taxon>
    </lineage>
</organism>
<dbReference type="PANTHER" id="PTHR34071">
    <property type="entry name" value="5-NITROIMIDAZOLE ANTIBIOTICS RESISTANCE PROTEIN, NIMA-FAMILY-RELATED PROTEIN-RELATED"/>
    <property type="match status" value="1"/>
</dbReference>
<dbReference type="SUPFAM" id="SSF50475">
    <property type="entry name" value="FMN-binding split barrel"/>
    <property type="match status" value="1"/>
</dbReference>
<dbReference type="EMBL" id="CP017686">
    <property type="protein sequence ID" value="AYQ54226.1"/>
    <property type="molecule type" value="Genomic_DNA"/>
</dbReference>